<feature type="compositionally biased region" description="Low complexity" evidence="1">
    <location>
        <begin position="305"/>
        <end position="326"/>
    </location>
</feature>
<evidence type="ECO:0000313" key="4">
    <source>
        <dbReference type="Proteomes" id="UP001601303"/>
    </source>
</evidence>
<proteinExistence type="predicted"/>
<dbReference type="Pfam" id="PF20568">
    <property type="entry name" value="DUF6777"/>
    <property type="match status" value="1"/>
</dbReference>
<protein>
    <submittedName>
        <fullName evidence="3">DUF6777 domain-containing protein</fullName>
    </submittedName>
</protein>
<dbReference type="InterPro" id="IPR046704">
    <property type="entry name" value="DUF6777"/>
</dbReference>
<dbReference type="RefSeq" id="WP_388106534.1">
    <property type="nucleotide sequence ID" value="NZ_JBIAHM010000005.1"/>
</dbReference>
<feature type="domain" description="DUF6777" evidence="2">
    <location>
        <begin position="105"/>
        <end position="265"/>
    </location>
</feature>
<name>A0ABW6M4I7_9ACTN</name>
<dbReference type="EMBL" id="JBIAHM010000005">
    <property type="protein sequence ID" value="MFE9600172.1"/>
    <property type="molecule type" value="Genomic_DNA"/>
</dbReference>
<feature type="compositionally biased region" description="Low complexity" evidence="1">
    <location>
        <begin position="60"/>
        <end position="90"/>
    </location>
</feature>
<feature type="region of interest" description="Disordered" evidence="1">
    <location>
        <begin position="50"/>
        <end position="99"/>
    </location>
</feature>
<organism evidence="3 4">
    <name type="scientific">Streptomyces hokutonensis</name>
    <dbReference type="NCBI Taxonomy" id="1306990"/>
    <lineage>
        <taxon>Bacteria</taxon>
        <taxon>Bacillati</taxon>
        <taxon>Actinomycetota</taxon>
        <taxon>Actinomycetes</taxon>
        <taxon>Kitasatosporales</taxon>
        <taxon>Streptomycetaceae</taxon>
        <taxon>Streptomyces</taxon>
    </lineage>
</organism>
<gene>
    <name evidence="3" type="ORF">ACFYNQ_16570</name>
</gene>
<feature type="region of interest" description="Disordered" evidence="1">
    <location>
        <begin position="401"/>
        <end position="455"/>
    </location>
</feature>
<feature type="compositionally biased region" description="Low complexity" evidence="1">
    <location>
        <begin position="363"/>
        <end position="383"/>
    </location>
</feature>
<keyword evidence="4" id="KW-1185">Reference proteome</keyword>
<evidence type="ECO:0000259" key="2">
    <source>
        <dbReference type="Pfam" id="PF20568"/>
    </source>
</evidence>
<dbReference type="Proteomes" id="UP001601303">
    <property type="component" value="Unassembled WGS sequence"/>
</dbReference>
<reference evidence="3 4" key="1">
    <citation type="submission" date="2024-10" db="EMBL/GenBank/DDBJ databases">
        <title>The Natural Products Discovery Center: Release of the First 8490 Sequenced Strains for Exploring Actinobacteria Biosynthetic Diversity.</title>
        <authorList>
            <person name="Kalkreuter E."/>
            <person name="Kautsar S.A."/>
            <person name="Yang D."/>
            <person name="Bader C.D."/>
            <person name="Teijaro C.N."/>
            <person name="Fluegel L."/>
            <person name="Davis C.M."/>
            <person name="Simpson J.R."/>
            <person name="Lauterbach L."/>
            <person name="Steele A.D."/>
            <person name="Gui C."/>
            <person name="Meng S."/>
            <person name="Li G."/>
            <person name="Viehrig K."/>
            <person name="Ye F."/>
            <person name="Su P."/>
            <person name="Kiefer A.F."/>
            <person name="Nichols A."/>
            <person name="Cepeda A.J."/>
            <person name="Yan W."/>
            <person name="Fan B."/>
            <person name="Jiang Y."/>
            <person name="Adhikari A."/>
            <person name="Zheng C.-J."/>
            <person name="Schuster L."/>
            <person name="Cowan T.M."/>
            <person name="Smanski M.J."/>
            <person name="Chevrette M.G."/>
            <person name="De Carvalho L.P.S."/>
            <person name="Shen B."/>
        </authorList>
    </citation>
    <scope>NUCLEOTIDE SEQUENCE [LARGE SCALE GENOMIC DNA]</scope>
    <source>
        <strain evidence="3 4">NPDC006488</strain>
    </source>
</reference>
<feature type="compositionally biased region" description="Low complexity" evidence="1">
    <location>
        <begin position="334"/>
        <end position="356"/>
    </location>
</feature>
<evidence type="ECO:0000313" key="3">
    <source>
        <dbReference type="EMBL" id="MFE9600172.1"/>
    </source>
</evidence>
<feature type="compositionally biased region" description="Low complexity" evidence="1">
    <location>
        <begin position="286"/>
        <end position="298"/>
    </location>
</feature>
<dbReference type="PROSITE" id="PS51257">
    <property type="entry name" value="PROKAR_LIPOPROTEIN"/>
    <property type="match status" value="1"/>
</dbReference>
<accession>A0ABW6M4I7</accession>
<comment type="caution">
    <text evidence="3">The sequence shown here is derived from an EMBL/GenBank/DDBJ whole genome shotgun (WGS) entry which is preliminary data.</text>
</comment>
<evidence type="ECO:0000256" key="1">
    <source>
        <dbReference type="SAM" id="MobiDB-lite"/>
    </source>
</evidence>
<feature type="region of interest" description="Disordered" evidence="1">
    <location>
        <begin position="265"/>
        <end position="389"/>
    </location>
</feature>
<sequence>MRTSTGTITTACALSAALLVAGCGGDGAQGMKSSGKAAKSSGEVFLQPVAAQGPDPFTDSTATAPSTPPRVTRTPQSTPTVSTPTRPAPAWSTPTRTASPVHTLAVSGATPGLYGGTARTGSCDVERQIAYLTRDQAKAGAFAQAEGISRSAIPGYLRGLTSVVLRADTQVTNHGFRDARVTGFQSVLQAGTAVLVDNRGVPRVRCACGNPLKAGVAGGNSGSSGRGWSGYRPAEVVVVTPAPQVITDITIVNVVDNTWIERPLGHRGPHHDHVVRPPAHVPPTRPGTTPTPHGSTAPRPHDSHSSTPSSGTSTSPGSSSSASPGRSPDPLPSATPSASPSVSPSDGSASPGDGRSTAPDKSTTGCATPTVTVTPGATGGTVARIPAPGATGCLTATVTAVPRTVAPQPSQDPGSPDEIGPPTVPETPDQPDGGGLIPDDTTSSIFDSPTGVFGG</sequence>